<organism evidence="2">
    <name type="scientific">freshwater metagenome</name>
    <dbReference type="NCBI Taxonomy" id="449393"/>
    <lineage>
        <taxon>unclassified sequences</taxon>
        <taxon>metagenomes</taxon>
        <taxon>ecological metagenomes</taxon>
    </lineage>
</organism>
<evidence type="ECO:0000256" key="1">
    <source>
        <dbReference type="SAM" id="Phobius"/>
    </source>
</evidence>
<dbReference type="Pfam" id="PF19455">
    <property type="entry name" value="DUF5993"/>
    <property type="match status" value="1"/>
</dbReference>
<sequence length="51" mass="5689">MMALLFLGWFAAFVLAWTGRRIGSVIVALVSLLLCMAMLRYHMSEDIGISL</sequence>
<feature type="transmembrane region" description="Helical" evidence="1">
    <location>
        <begin position="26"/>
        <end position="43"/>
    </location>
</feature>
<proteinExistence type="predicted"/>
<reference evidence="2" key="1">
    <citation type="submission" date="2020-05" db="EMBL/GenBank/DDBJ databases">
        <authorList>
            <person name="Chiriac C."/>
            <person name="Salcher M."/>
            <person name="Ghai R."/>
            <person name="Kavagutti S V."/>
        </authorList>
    </citation>
    <scope>NUCLEOTIDE SEQUENCE</scope>
</reference>
<accession>A0A6J5ZWS7</accession>
<protein>
    <submittedName>
        <fullName evidence="2">Unannotated protein</fullName>
    </submittedName>
</protein>
<keyword evidence="1" id="KW-1133">Transmembrane helix</keyword>
<evidence type="ECO:0000313" key="2">
    <source>
        <dbReference type="EMBL" id="CAB4347104.1"/>
    </source>
</evidence>
<dbReference type="AlphaFoldDB" id="A0A6J5ZWS7"/>
<keyword evidence="1" id="KW-0812">Transmembrane</keyword>
<dbReference type="EMBL" id="CAESAN010000175">
    <property type="protein sequence ID" value="CAB4347104.1"/>
    <property type="molecule type" value="Genomic_DNA"/>
</dbReference>
<name>A0A6J5ZWS7_9ZZZZ</name>
<gene>
    <name evidence="2" type="ORF">UFOPK3547_01579</name>
</gene>
<dbReference type="InterPro" id="IPR046035">
    <property type="entry name" value="DUF5993"/>
</dbReference>
<keyword evidence="1" id="KW-0472">Membrane</keyword>